<keyword evidence="4" id="KW-0808">Transferase</keyword>
<feature type="compositionally biased region" description="Low complexity" evidence="14">
    <location>
        <begin position="684"/>
        <end position="695"/>
    </location>
</feature>
<dbReference type="Proteomes" id="UP000829999">
    <property type="component" value="Chromosome 15"/>
</dbReference>
<evidence type="ECO:0000256" key="3">
    <source>
        <dbReference type="ARBA" id="ARBA00022490"/>
    </source>
</evidence>
<dbReference type="CDD" id="cd02537">
    <property type="entry name" value="GT8_Glycogenin"/>
    <property type="match status" value="1"/>
</dbReference>
<feature type="region of interest" description="Disordered" evidence="14">
    <location>
        <begin position="725"/>
        <end position="855"/>
    </location>
</feature>
<dbReference type="RefSeq" id="XP_050554964.1">
    <property type="nucleotide sequence ID" value="XM_050699007.1"/>
</dbReference>
<reference evidence="16" key="1">
    <citation type="submission" date="2025-08" db="UniProtKB">
        <authorList>
            <consortium name="RefSeq"/>
        </authorList>
    </citation>
    <scope>IDENTIFICATION</scope>
    <source>
        <tissue evidence="16">Whole larval tissue</tissue>
    </source>
</reference>
<dbReference type="AlphaFoldDB" id="A0A9R0DX74"/>
<comment type="similarity">
    <text evidence="9">Belongs to the glycosyltransferase 8 family. Glycogenin subfamily.</text>
</comment>
<evidence type="ECO:0000313" key="16">
    <source>
        <dbReference type="RefSeq" id="XP_050554964.1"/>
    </source>
</evidence>
<dbReference type="GO" id="GO:0046872">
    <property type="term" value="F:metal ion binding"/>
    <property type="evidence" value="ECO:0007669"/>
    <property type="project" value="UniProtKB-KW"/>
</dbReference>
<comment type="catalytic activity">
    <reaction evidence="12">
        <text>L-tyrosyl-[glycogenin] + UDP-alpha-D-glucose = alpha-D-glucosyl-L-tyrosyl-[glycogenin] + UDP + H(+)</text>
        <dbReference type="Rhea" id="RHEA:23360"/>
        <dbReference type="Rhea" id="RHEA-COMP:14604"/>
        <dbReference type="Rhea" id="RHEA-COMP:14605"/>
        <dbReference type="ChEBI" id="CHEBI:15378"/>
        <dbReference type="ChEBI" id="CHEBI:46858"/>
        <dbReference type="ChEBI" id="CHEBI:58223"/>
        <dbReference type="ChEBI" id="CHEBI:58885"/>
        <dbReference type="ChEBI" id="CHEBI:140573"/>
        <dbReference type="EC" id="2.4.1.186"/>
    </reaction>
</comment>
<dbReference type="InterPro" id="IPR050587">
    <property type="entry name" value="GNT1/Glycosyltrans_8"/>
</dbReference>
<comment type="cofactor">
    <cofactor evidence="1">
        <name>Mn(2+)</name>
        <dbReference type="ChEBI" id="CHEBI:29035"/>
    </cofactor>
</comment>
<comment type="function">
    <text evidence="13">Self-glucosylating initiator of glycogen synthesis. It catalyzes the formation of a short alpha (1,4)-glucosyl chain covalently attached via a glucose 1-O-tyrosyl linkage to internal tyrosine residues and these chains act as primers for the elongation reaction catalyzed by glycogen synthase.</text>
</comment>
<feature type="compositionally biased region" description="Low complexity" evidence="14">
    <location>
        <begin position="725"/>
        <end position="738"/>
    </location>
</feature>
<evidence type="ECO:0000313" key="15">
    <source>
        <dbReference type="Proteomes" id="UP000829999"/>
    </source>
</evidence>
<feature type="compositionally biased region" description="Pro residues" evidence="14">
    <location>
        <begin position="800"/>
        <end position="817"/>
    </location>
</feature>
<comment type="subcellular location">
    <subcellularLocation>
        <location evidence="2">Cytoplasm</location>
    </subcellularLocation>
</comment>
<keyword evidence="5" id="KW-0479">Metal-binding</keyword>
<keyword evidence="6" id="KW-0320">Glycogen biosynthesis</keyword>
<evidence type="ECO:0000256" key="6">
    <source>
        <dbReference type="ARBA" id="ARBA00023056"/>
    </source>
</evidence>
<evidence type="ECO:0000256" key="9">
    <source>
        <dbReference type="ARBA" id="ARBA00038162"/>
    </source>
</evidence>
<keyword evidence="7" id="KW-0325">Glycoprotein</keyword>
<dbReference type="SUPFAM" id="SSF53448">
    <property type="entry name" value="Nucleotide-diphospho-sugar transferases"/>
    <property type="match status" value="1"/>
</dbReference>
<evidence type="ECO:0000256" key="5">
    <source>
        <dbReference type="ARBA" id="ARBA00022723"/>
    </source>
</evidence>
<evidence type="ECO:0000256" key="14">
    <source>
        <dbReference type="SAM" id="MobiDB-lite"/>
    </source>
</evidence>
<dbReference type="Pfam" id="PF01501">
    <property type="entry name" value="Glyco_transf_8"/>
    <property type="match status" value="1"/>
</dbReference>
<evidence type="ECO:0000256" key="11">
    <source>
        <dbReference type="ARBA" id="ARBA00050886"/>
    </source>
</evidence>
<evidence type="ECO:0000256" key="12">
    <source>
        <dbReference type="ARBA" id="ARBA00052293"/>
    </source>
</evidence>
<evidence type="ECO:0000256" key="2">
    <source>
        <dbReference type="ARBA" id="ARBA00004496"/>
    </source>
</evidence>
<dbReference type="FunFam" id="3.90.550.10:FF:000092">
    <property type="entry name" value="Glycogenin 2"/>
    <property type="match status" value="1"/>
</dbReference>
<feature type="compositionally biased region" description="Basic residues" evidence="14">
    <location>
        <begin position="845"/>
        <end position="855"/>
    </location>
</feature>
<evidence type="ECO:0000256" key="8">
    <source>
        <dbReference type="ARBA" id="ARBA00023211"/>
    </source>
</evidence>
<sequence>MSSRAWVTLATNDSYGLGALVLAHSLRRVGSSYPAVVLITPSVTDPMRERLGGVFAEVITVDVLDSQDAAHLALLQRPELGITFTKIHCWNLTQYEKCVFLDADTLVVQNCDELFEREQLSAAPDVGWPDCFNSGVFVFSPSVDTFTKLIAFAQERGSFDGGDQGLLNSFFSDWARGDINKHLPFLYNVTSAAFYSYLPALKHYGQNLKIIHFIGAAKPWLQQFNFESGSVDAPDHIRGFLQLWWDLFVGQVHSQLDTGMSGVAGNLARVLPGAAGQREALDELSRRQGWEAGNIDYMGADSFANIWAKISQTLSKPRTSPPKQSPPREATPQPAPEQVVVQSGEVVQEPVAEQVEVAKEAVPAESAAPAAEEAAPAPLLTSHWPAEPEPAPVETAPAPVEAAAPVEASPAPVEAAPAPVEAAPAPVEAAPAPVEAAPAPVEAAPAPVEAAPAPVEAAPAPVEAAPAPVEAAPAPAPVEAIPAPVEAAPAAAEAAVAPVEAAPAPVESAAAPAEVVPTTVEAVSAPAEAPVEAAPAAADVAEVPVTVEAVTPAEAPAPVAEVPVTVESAAPVEAAAPAQEPVAAPEVAPPSEVPVSVEAIVPEVSAPAVVAPAEAPAAAAVQSEAPKTPEAVNVAQKTEDSPVQSSPALSASDSPPLANTPSKEEAAPLAPAAKSEERRKPAGKLKLSPPAAADPLPTPDSELEDAAALASDIIARELLTPTVTAASPPVAESPAAPENSRLAVEEPEVPTPPVGAVSLAQIGVKVPPKGKSTTAAQIESSITETVTPPTPDAPTAPETPATPTPAPSPAQPSPPSDAPKKKIVKKVVKKDKEGAAGGDAPVPPPRKKEKKPKEK</sequence>
<dbReference type="Gene3D" id="3.90.550.10">
    <property type="entry name" value="Spore Coat Polysaccharide Biosynthesis Protein SpsA, Chain A"/>
    <property type="match status" value="1"/>
</dbReference>
<proteinExistence type="inferred from homology"/>
<organism evidence="15 16">
    <name type="scientific">Spodoptera frugiperda</name>
    <name type="common">Fall armyworm</name>
    <dbReference type="NCBI Taxonomy" id="7108"/>
    <lineage>
        <taxon>Eukaryota</taxon>
        <taxon>Metazoa</taxon>
        <taxon>Ecdysozoa</taxon>
        <taxon>Arthropoda</taxon>
        <taxon>Hexapoda</taxon>
        <taxon>Insecta</taxon>
        <taxon>Pterygota</taxon>
        <taxon>Neoptera</taxon>
        <taxon>Endopterygota</taxon>
        <taxon>Lepidoptera</taxon>
        <taxon>Glossata</taxon>
        <taxon>Ditrysia</taxon>
        <taxon>Noctuoidea</taxon>
        <taxon>Noctuidae</taxon>
        <taxon>Amphipyrinae</taxon>
        <taxon>Spodoptera</taxon>
    </lineage>
</organism>
<keyword evidence="8" id="KW-0464">Manganese</keyword>
<comment type="catalytic activity">
    <reaction evidence="11">
        <text>[1,4-alpha-D-glucosyl](n)-L-tyrosyl-[glycogenin] + UDP-alpha-D-glucose = [1,4-alpha-D-glucosyl](n+1)-L-tyrosyl-[glycogenin] + UDP + H(+)</text>
        <dbReference type="Rhea" id="RHEA:56560"/>
        <dbReference type="Rhea" id="RHEA-COMP:14606"/>
        <dbReference type="Rhea" id="RHEA-COMP:14607"/>
        <dbReference type="ChEBI" id="CHEBI:15378"/>
        <dbReference type="ChEBI" id="CHEBI:58223"/>
        <dbReference type="ChEBI" id="CHEBI:58885"/>
        <dbReference type="ChEBI" id="CHEBI:140574"/>
        <dbReference type="EC" id="2.4.1.186"/>
    </reaction>
</comment>
<feature type="region of interest" description="Disordered" evidence="14">
    <location>
        <begin position="619"/>
        <end position="704"/>
    </location>
</feature>
<dbReference type="GO" id="GO:0005978">
    <property type="term" value="P:glycogen biosynthetic process"/>
    <property type="evidence" value="ECO:0007669"/>
    <property type="project" value="UniProtKB-KW"/>
</dbReference>
<accession>A0A9R0DX74</accession>
<feature type="region of interest" description="Disordered" evidence="14">
    <location>
        <begin position="381"/>
        <end position="419"/>
    </location>
</feature>
<keyword evidence="3" id="KW-0963">Cytoplasm</keyword>
<evidence type="ECO:0000256" key="1">
    <source>
        <dbReference type="ARBA" id="ARBA00001936"/>
    </source>
</evidence>
<feature type="compositionally biased region" description="Low complexity" evidence="14">
    <location>
        <begin position="392"/>
        <end position="419"/>
    </location>
</feature>
<feature type="compositionally biased region" description="Low complexity" evidence="14">
    <location>
        <begin position="645"/>
        <end position="657"/>
    </location>
</feature>
<evidence type="ECO:0000256" key="7">
    <source>
        <dbReference type="ARBA" id="ARBA00023180"/>
    </source>
</evidence>
<dbReference type="InterPro" id="IPR029044">
    <property type="entry name" value="Nucleotide-diphossugar_trans"/>
</dbReference>
<dbReference type="GeneID" id="118269648"/>
<dbReference type="EC" id="2.4.1.186" evidence="10"/>
<gene>
    <name evidence="16" type="primary">LOC118269648</name>
</gene>
<dbReference type="GO" id="GO:0005737">
    <property type="term" value="C:cytoplasm"/>
    <property type="evidence" value="ECO:0007669"/>
    <property type="project" value="UniProtKB-SubCell"/>
</dbReference>
<feature type="compositionally biased region" description="Polar residues" evidence="14">
    <location>
        <begin position="771"/>
        <end position="786"/>
    </location>
</feature>
<dbReference type="GO" id="GO:0008466">
    <property type="term" value="F:glycogenin glucosyltransferase activity"/>
    <property type="evidence" value="ECO:0007669"/>
    <property type="project" value="UniProtKB-EC"/>
</dbReference>
<feature type="region of interest" description="Disordered" evidence="14">
    <location>
        <begin position="314"/>
        <end position="339"/>
    </location>
</feature>
<dbReference type="InterPro" id="IPR002495">
    <property type="entry name" value="Glyco_trans_8"/>
</dbReference>
<keyword evidence="15" id="KW-1185">Reference proteome</keyword>
<evidence type="ECO:0000256" key="10">
    <source>
        <dbReference type="ARBA" id="ARBA00038934"/>
    </source>
</evidence>
<evidence type="ECO:0000256" key="4">
    <source>
        <dbReference type="ARBA" id="ARBA00022679"/>
    </source>
</evidence>
<protein>
    <recommendedName>
        <fullName evidence="10">glycogenin glucosyltransferase</fullName>
        <ecNumber evidence="10">2.4.1.186</ecNumber>
    </recommendedName>
</protein>
<evidence type="ECO:0000256" key="13">
    <source>
        <dbReference type="ARBA" id="ARBA00057883"/>
    </source>
</evidence>
<name>A0A9R0DX74_SPOFR</name>
<dbReference type="PANTHER" id="PTHR11183">
    <property type="entry name" value="GLYCOGENIN SUBFAMILY MEMBER"/>
    <property type="match status" value="1"/>
</dbReference>